<accession>A0A917Q5Z1</accession>
<gene>
    <name evidence="3" type="ORF">GCM10011322_12860</name>
</gene>
<keyword evidence="1" id="KW-0732">Signal</keyword>
<dbReference type="Pfam" id="PF06823">
    <property type="entry name" value="DUF1236"/>
    <property type="match status" value="1"/>
</dbReference>
<organism evidence="3 4">
    <name type="scientific">Salinarimonas ramus</name>
    <dbReference type="NCBI Taxonomy" id="690164"/>
    <lineage>
        <taxon>Bacteria</taxon>
        <taxon>Pseudomonadati</taxon>
        <taxon>Pseudomonadota</taxon>
        <taxon>Alphaproteobacteria</taxon>
        <taxon>Hyphomicrobiales</taxon>
        <taxon>Salinarimonadaceae</taxon>
        <taxon>Salinarimonas</taxon>
    </lineage>
</organism>
<evidence type="ECO:0000313" key="3">
    <source>
        <dbReference type="EMBL" id="GGK27738.1"/>
    </source>
</evidence>
<feature type="chain" id="PRO_5036895981" description="SH3b domain-containing protein" evidence="1">
    <location>
        <begin position="27"/>
        <end position="214"/>
    </location>
</feature>
<evidence type="ECO:0000259" key="2">
    <source>
        <dbReference type="Pfam" id="PF08239"/>
    </source>
</evidence>
<dbReference type="EMBL" id="BMMF01000003">
    <property type="protein sequence ID" value="GGK27738.1"/>
    <property type="molecule type" value="Genomic_DNA"/>
</dbReference>
<name>A0A917Q5Z1_9HYPH</name>
<reference evidence="3 4" key="1">
    <citation type="journal article" date="2014" name="Int. J. Syst. Evol. Microbiol.">
        <title>Complete genome sequence of Corynebacterium casei LMG S-19264T (=DSM 44701T), isolated from a smear-ripened cheese.</title>
        <authorList>
            <consortium name="US DOE Joint Genome Institute (JGI-PGF)"/>
            <person name="Walter F."/>
            <person name="Albersmeier A."/>
            <person name="Kalinowski J."/>
            <person name="Ruckert C."/>
        </authorList>
    </citation>
    <scope>NUCLEOTIDE SEQUENCE [LARGE SCALE GENOMIC DNA]</scope>
    <source>
        <strain evidence="3 4">CGMCC 1.9161</strain>
    </source>
</reference>
<evidence type="ECO:0000313" key="4">
    <source>
        <dbReference type="Proteomes" id="UP000600449"/>
    </source>
</evidence>
<dbReference type="Gene3D" id="2.30.30.40">
    <property type="entry name" value="SH3 Domains"/>
    <property type="match status" value="1"/>
</dbReference>
<dbReference type="Pfam" id="PF08239">
    <property type="entry name" value="SH3_3"/>
    <property type="match status" value="1"/>
</dbReference>
<dbReference type="AlphaFoldDB" id="A0A917Q5Z1"/>
<sequence>MPRHLMLLAGAAALGFAGTFANPAAAQVAATATTDLNMRAGPGPNYEIVDTIVGNDTVTVVGCLPSSAWCRVQYQGTEAWAYGDYLTAQVESAPVIVTQRREIVPEAQWDPVTATGAVAGEIVGSIIGGTVGAVTGAIGGAVDGFTAPPPPVRTYVYENRVEPVYLEGEVVAGAGLPPAVGLRPIPDYEYEYAYVNGQPVLVDPATRRIVYIVR</sequence>
<comment type="caution">
    <text evidence="3">The sequence shown here is derived from an EMBL/GenBank/DDBJ whole genome shotgun (WGS) entry which is preliminary data.</text>
</comment>
<feature type="signal peptide" evidence="1">
    <location>
        <begin position="1"/>
        <end position="26"/>
    </location>
</feature>
<evidence type="ECO:0000256" key="1">
    <source>
        <dbReference type="SAM" id="SignalP"/>
    </source>
</evidence>
<protein>
    <recommendedName>
        <fullName evidence="2">SH3b domain-containing protein</fullName>
    </recommendedName>
</protein>
<proteinExistence type="predicted"/>
<feature type="domain" description="SH3b" evidence="2">
    <location>
        <begin position="35"/>
        <end position="87"/>
    </location>
</feature>
<dbReference type="InterPro" id="IPR003646">
    <property type="entry name" value="SH3-like_bac-type"/>
</dbReference>
<dbReference type="Proteomes" id="UP000600449">
    <property type="component" value="Unassembled WGS sequence"/>
</dbReference>
<dbReference type="RefSeq" id="WP_188910817.1">
    <property type="nucleotide sequence ID" value="NZ_BMMF01000003.1"/>
</dbReference>
<keyword evidence="4" id="KW-1185">Reference proteome</keyword>
<dbReference type="InterPro" id="IPR009642">
    <property type="entry name" value="DUF1236"/>
</dbReference>